<evidence type="ECO:0000313" key="3">
    <source>
        <dbReference type="Proteomes" id="UP000799778"/>
    </source>
</evidence>
<organism evidence="2 3">
    <name type="scientific">Aaosphaeria arxii CBS 175.79</name>
    <dbReference type="NCBI Taxonomy" id="1450172"/>
    <lineage>
        <taxon>Eukaryota</taxon>
        <taxon>Fungi</taxon>
        <taxon>Dikarya</taxon>
        <taxon>Ascomycota</taxon>
        <taxon>Pezizomycotina</taxon>
        <taxon>Dothideomycetes</taxon>
        <taxon>Pleosporomycetidae</taxon>
        <taxon>Pleosporales</taxon>
        <taxon>Pleosporales incertae sedis</taxon>
        <taxon>Aaosphaeria</taxon>
    </lineage>
</organism>
<dbReference type="RefSeq" id="XP_033387206.1">
    <property type="nucleotide sequence ID" value="XM_033520757.1"/>
</dbReference>
<dbReference type="Proteomes" id="UP000799778">
    <property type="component" value="Unassembled WGS sequence"/>
</dbReference>
<evidence type="ECO:0000256" key="1">
    <source>
        <dbReference type="SAM" id="MobiDB-lite"/>
    </source>
</evidence>
<name>A0A6A5Y1C3_9PLEO</name>
<proteinExistence type="predicted"/>
<dbReference type="GeneID" id="54278154"/>
<accession>A0A6A5Y1C3</accession>
<evidence type="ECO:0000313" key="2">
    <source>
        <dbReference type="EMBL" id="KAF2018867.1"/>
    </source>
</evidence>
<feature type="region of interest" description="Disordered" evidence="1">
    <location>
        <begin position="1"/>
        <end position="55"/>
    </location>
</feature>
<sequence length="55" mass="6289">MTLSFNMDNRARRRKAFGRPAPDGYEPHTRTPSLSIAHPSMPTHTHTPSWTLDSR</sequence>
<keyword evidence="3" id="KW-1185">Reference proteome</keyword>
<protein>
    <submittedName>
        <fullName evidence="2">Uncharacterized protein</fullName>
    </submittedName>
</protein>
<dbReference type="EMBL" id="ML978067">
    <property type="protein sequence ID" value="KAF2018867.1"/>
    <property type="molecule type" value="Genomic_DNA"/>
</dbReference>
<gene>
    <name evidence="2" type="ORF">BU24DRAFT_106770</name>
</gene>
<dbReference type="AlphaFoldDB" id="A0A6A5Y1C3"/>
<reference evidence="2" key="1">
    <citation type="journal article" date="2020" name="Stud. Mycol.">
        <title>101 Dothideomycetes genomes: a test case for predicting lifestyles and emergence of pathogens.</title>
        <authorList>
            <person name="Haridas S."/>
            <person name="Albert R."/>
            <person name="Binder M."/>
            <person name="Bloem J."/>
            <person name="Labutti K."/>
            <person name="Salamov A."/>
            <person name="Andreopoulos B."/>
            <person name="Baker S."/>
            <person name="Barry K."/>
            <person name="Bills G."/>
            <person name="Bluhm B."/>
            <person name="Cannon C."/>
            <person name="Castanera R."/>
            <person name="Culley D."/>
            <person name="Daum C."/>
            <person name="Ezra D."/>
            <person name="Gonzalez J."/>
            <person name="Henrissat B."/>
            <person name="Kuo A."/>
            <person name="Liang C."/>
            <person name="Lipzen A."/>
            <person name="Lutzoni F."/>
            <person name="Magnuson J."/>
            <person name="Mondo S."/>
            <person name="Nolan M."/>
            <person name="Ohm R."/>
            <person name="Pangilinan J."/>
            <person name="Park H.-J."/>
            <person name="Ramirez L."/>
            <person name="Alfaro M."/>
            <person name="Sun H."/>
            <person name="Tritt A."/>
            <person name="Yoshinaga Y."/>
            <person name="Zwiers L.-H."/>
            <person name="Turgeon B."/>
            <person name="Goodwin S."/>
            <person name="Spatafora J."/>
            <person name="Crous P."/>
            <person name="Grigoriev I."/>
        </authorList>
    </citation>
    <scope>NUCLEOTIDE SEQUENCE</scope>
    <source>
        <strain evidence="2">CBS 175.79</strain>
    </source>
</reference>
<feature type="compositionally biased region" description="Polar residues" evidence="1">
    <location>
        <begin position="42"/>
        <end position="55"/>
    </location>
</feature>